<dbReference type="GO" id="GO:0005794">
    <property type="term" value="C:Golgi apparatus"/>
    <property type="evidence" value="ECO:0007669"/>
    <property type="project" value="TreeGrafter"/>
</dbReference>
<feature type="transmembrane region" description="Helical" evidence="1">
    <location>
        <begin position="168"/>
        <end position="193"/>
    </location>
</feature>
<dbReference type="OrthoDB" id="2448307at2759"/>
<feature type="transmembrane region" description="Helical" evidence="1">
    <location>
        <begin position="12"/>
        <end position="30"/>
    </location>
</feature>
<dbReference type="InterPro" id="IPR040410">
    <property type="entry name" value="UPF0658_Golgi"/>
</dbReference>
<dbReference type="EMBL" id="JANBQB010000028">
    <property type="protein sequence ID" value="KAJ1984165.1"/>
    <property type="molecule type" value="Genomic_DNA"/>
</dbReference>
<feature type="transmembrane region" description="Helical" evidence="1">
    <location>
        <begin position="123"/>
        <end position="147"/>
    </location>
</feature>
<sequence>MGAQLPSSTLGRGAVVWVTVIALICVVLEVVVLDDSVSQGLTVQETSFQYIYNIIYIFAELFIAIAWWSAVVTQNVIQTFAAVALAFLTIVYAAIGLYHHHLLIEVINLAEDLPKRFECHTEAIEFGLIGLSAVSSIVMLVCACLLYKEFAWSFYRRLGADIGIRRMNLHHLTFTTLLQLNLFFYVCYSAQILTSVIHDQSVPNLLRMVMTLPISLVILFAGYHGLVKERRGWMWAFMVGMAFVLGFMVLELVIIAKTHDVRVDDPYTNTRNYKYFFGGLIAVLTIMSAGFAVRCYLNFDQGLKEARLNSCDQRSSLPAMADSQWPQTLQHLGTPYAQQGSCSVGRVMIE</sequence>
<feature type="transmembrane region" description="Helical" evidence="1">
    <location>
        <begin position="205"/>
        <end position="226"/>
    </location>
</feature>
<accession>A0A9W8B9M6</accession>
<keyword evidence="1" id="KW-0472">Membrane</keyword>
<feature type="transmembrane region" description="Helical" evidence="1">
    <location>
        <begin position="80"/>
        <end position="103"/>
    </location>
</feature>
<organism evidence="2 3">
    <name type="scientific">Dimargaris verticillata</name>
    <dbReference type="NCBI Taxonomy" id="2761393"/>
    <lineage>
        <taxon>Eukaryota</taxon>
        <taxon>Fungi</taxon>
        <taxon>Fungi incertae sedis</taxon>
        <taxon>Zoopagomycota</taxon>
        <taxon>Kickxellomycotina</taxon>
        <taxon>Dimargaritomycetes</taxon>
        <taxon>Dimargaritales</taxon>
        <taxon>Dimargaritaceae</taxon>
        <taxon>Dimargaris</taxon>
    </lineage>
</organism>
<evidence type="ECO:0000313" key="2">
    <source>
        <dbReference type="EMBL" id="KAJ1984165.1"/>
    </source>
</evidence>
<feature type="transmembrane region" description="Helical" evidence="1">
    <location>
        <begin position="275"/>
        <end position="297"/>
    </location>
</feature>
<keyword evidence="3" id="KW-1185">Reference proteome</keyword>
<keyword evidence="1" id="KW-1133">Transmembrane helix</keyword>
<dbReference type="Proteomes" id="UP001151582">
    <property type="component" value="Unassembled WGS sequence"/>
</dbReference>
<comment type="caution">
    <text evidence="2">The sequence shown here is derived from an EMBL/GenBank/DDBJ whole genome shotgun (WGS) entry which is preliminary data.</text>
</comment>
<reference evidence="2" key="1">
    <citation type="submission" date="2022-07" db="EMBL/GenBank/DDBJ databases">
        <title>Phylogenomic reconstructions and comparative analyses of Kickxellomycotina fungi.</title>
        <authorList>
            <person name="Reynolds N.K."/>
            <person name="Stajich J.E."/>
            <person name="Barry K."/>
            <person name="Grigoriev I.V."/>
            <person name="Crous P."/>
            <person name="Smith M.E."/>
        </authorList>
    </citation>
    <scope>NUCLEOTIDE SEQUENCE</scope>
    <source>
        <strain evidence="2">RSA 567</strain>
    </source>
</reference>
<gene>
    <name evidence="2" type="ORF">H4R34_000819</name>
</gene>
<protein>
    <submittedName>
        <fullName evidence="2">Uncharacterized protein</fullName>
    </submittedName>
</protein>
<feature type="transmembrane region" description="Helical" evidence="1">
    <location>
        <begin position="50"/>
        <end position="68"/>
    </location>
</feature>
<evidence type="ECO:0000313" key="3">
    <source>
        <dbReference type="Proteomes" id="UP001151582"/>
    </source>
</evidence>
<name>A0A9W8B9M6_9FUNG</name>
<dbReference type="PANTHER" id="PTHR34391:SF1">
    <property type="entry name" value="UPF0658 GOLGI APPARATUS MEMBRANE PROTEIN C1952.10C-RELATED"/>
    <property type="match status" value="1"/>
</dbReference>
<proteinExistence type="predicted"/>
<feature type="transmembrane region" description="Helical" evidence="1">
    <location>
        <begin position="233"/>
        <end position="255"/>
    </location>
</feature>
<dbReference type="PANTHER" id="PTHR34391">
    <property type="entry name" value="UPF0658 GOLGI APPARATUS MEMBRANE PROTEIN C1952.10C-RELATED"/>
    <property type="match status" value="1"/>
</dbReference>
<dbReference type="AlphaFoldDB" id="A0A9W8B9M6"/>
<keyword evidence="1" id="KW-0812">Transmembrane</keyword>
<evidence type="ECO:0000256" key="1">
    <source>
        <dbReference type="SAM" id="Phobius"/>
    </source>
</evidence>